<dbReference type="PANTHER" id="PTHR33371:SF16">
    <property type="entry name" value="MCE-FAMILY PROTEIN MCE3F"/>
    <property type="match status" value="1"/>
</dbReference>
<accession>A0A848KEG4</accession>
<protein>
    <submittedName>
        <fullName evidence="3">MCE family protein</fullName>
    </submittedName>
</protein>
<name>A0A848KEG4_9NOCA</name>
<keyword evidence="1" id="KW-1133">Transmembrane helix</keyword>
<dbReference type="EMBL" id="VCQU01000003">
    <property type="protein sequence ID" value="NMN95524.1"/>
    <property type="molecule type" value="Genomic_DNA"/>
</dbReference>
<dbReference type="RefSeq" id="WP_169586477.1">
    <property type="nucleotide sequence ID" value="NZ_VCQU01000003.1"/>
</dbReference>
<sequence length="322" mass="33815">MRAPKLSSILSLGSILAVAVVAVAYLLFGVARVDWSERPTSAIMLIPDSANLVPRSPILLSGIRVGQVTKVTNTVDGVEVRFDIDEGRRIPVDSTVVIEALSALSEPYVEFRPNTGDGPYIGDGQLVNSHSVATPRSMPEVARTVTTLLQQLDPTAIASIIDTFGTALEGTDAVLPQLTHASDLLAATLLSRAPQIRALLDNAQVPGPDVAIAGADMAESGPVFAEFGDKVKEVVDSIQVLLDARPVPEAYTTGTGLIPFLHDVDAYLERVGPDLVALYPIIGPLLTKAGNVTQGIDLSALISQALASVSPTGAMQLEINVK</sequence>
<comment type="caution">
    <text evidence="3">The sequence shown here is derived from an EMBL/GenBank/DDBJ whole genome shotgun (WGS) entry which is preliminary data.</text>
</comment>
<organism evidence="3 4">
    <name type="scientific">Antrihabitans stalactiti</name>
    <dbReference type="NCBI Taxonomy" id="2584121"/>
    <lineage>
        <taxon>Bacteria</taxon>
        <taxon>Bacillati</taxon>
        <taxon>Actinomycetota</taxon>
        <taxon>Actinomycetes</taxon>
        <taxon>Mycobacteriales</taxon>
        <taxon>Nocardiaceae</taxon>
        <taxon>Antrihabitans</taxon>
    </lineage>
</organism>
<keyword evidence="4" id="KW-1185">Reference proteome</keyword>
<dbReference type="InterPro" id="IPR003399">
    <property type="entry name" value="Mce/MlaD"/>
</dbReference>
<reference evidence="3 4" key="2">
    <citation type="submission" date="2020-06" db="EMBL/GenBank/DDBJ databases">
        <title>Antribacter stalactiti gen. nov., sp. nov., a new member of the family Nacardiaceae isolated from a cave.</title>
        <authorList>
            <person name="Kim I.S."/>
        </authorList>
    </citation>
    <scope>NUCLEOTIDE SEQUENCE [LARGE SCALE GENOMIC DNA]</scope>
    <source>
        <strain evidence="3 4">YC2-7</strain>
    </source>
</reference>
<dbReference type="AlphaFoldDB" id="A0A848KEG4"/>
<keyword evidence="1" id="KW-0812">Transmembrane</keyword>
<dbReference type="InterPro" id="IPR052336">
    <property type="entry name" value="MlaD_Phospholipid_Transporter"/>
</dbReference>
<dbReference type="Pfam" id="PF02470">
    <property type="entry name" value="MlaD"/>
    <property type="match status" value="1"/>
</dbReference>
<dbReference type="Proteomes" id="UP000535543">
    <property type="component" value="Unassembled WGS sequence"/>
</dbReference>
<evidence type="ECO:0000259" key="2">
    <source>
        <dbReference type="Pfam" id="PF02470"/>
    </source>
</evidence>
<gene>
    <name evidence="3" type="ORF">FGL95_10820</name>
</gene>
<evidence type="ECO:0000313" key="3">
    <source>
        <dbReference type="EMBL" id="NMN95524.1"/>
    </source>
</evidence>
<evidence type="ECO:0000256" key="1">
    <source>
        <dbReference type="SAM" id="Phobius"/>
    </source>
</evidence>
<dbReference type="GO" id="GO:0005576">
    <property type="term" value="C:extracellular region"/>
    <property type="evidence" value="ECO:0007669"/>
    <property type="project" value="TreeGrafter"/>
</dbReference>
<reference evidence="3 4" key="1">
    <citation type="submission" date="2019-05" db="EMBL/GenBank/DDBJ databases">
        <authorList>
            <person name="Lee S.D."/>
        </authorList>
    </citation>
    <scope>NUCLEOTIDE SEQUENCE [LARGE SCALE GENOMIC DNA]</scope>
    <source>
        <strain evidence="3 4">YC2-7</strain>
    </source>
</reference>
<feature type="transmembrane region" description="Helical" evidence="1">
    <location>
        <begin position="6"/>
        <end position="28"/>
    </location>
</feature>
<dbReference type="PANTHER" id="PTHR33371">
    <property type="entry name" value="INTERMEMBRANE PHOSPHOLIPID TRANSPORT SYSTEM BINDING PROTEIN MLAD-RELATED"/>
    <property type="match status" value="1"/>
</dbReference>
<keyword evidence="1" id="KW-0472">Membrane</keyword>
<proteinExistence type="predicted"/>
<evidence type="ECO:0000313" key="4">
    <source>
        <dbReference type="Proteomes" id="UP000535543"/>
    </source>
</evidence>
<feature type="domain" description="Mce/MlaD" evidence="2">
    <location>
        <begin position="44"/>
        <end position="113"/>
    </location>
</feature>